<reference evidence="1 2" key="1">
    <citation type="journal article" date="2014" name="Environ. Microbiol.">
        <title>Comparative genomics of the marine bacterial genus Glaciecola reveals the high degree of genomic diversity and genomic characteristic for cold adaptation.</title>
        <authorList>
            <person name="Qin Q.L."/>
            <person name="Xie B.B."/>
            <person name="Yu Y."/>
            <person name="Shu Y.L."/>
            <person name="Rong J.C."/>
            <person name="Zhang Y.J."/>
            <person name="Zhao D.L."/>
            <person name="Chen X.L."/>
            <person name="Zhang X.Y."/>
            <person name="Chen B."/>
            <person name="Zhou B.C."/>
            <person name="Zhang Y.Z."/>
        </authorList>
    </citation>
    <scope>NUCLEOTIDE SEQUENCE [LARGE SCALE GENOMIC DNA]</scope>
    <source>
        <strain evidence="1 2">NO2</strain>
    </source>
</reference>
<name>A0ABQ0IA07_9ALTE</name>
<dbReference type="EMBL" id="BAEK01000053">
    <property type="protein sequence ID" value="GAC06122.1"/>
    <property type="molecule type" value="Genomic_DNA"/>
</dbReference>
<dbReference type="Proteomes" id="UP000008372">
    <property type="component" value="Unassembled WGS sequence"/>
</dbReference>
<accession>A0ABQ0IA07</accession>
<keyword evidence="2" id="KW-1185">Reference proteome</keyword>
<comment type="caution">
    <text evidence="1">The sequence shown here is derived from an EMBL/GenBank/DDBJ whole genome shotgun (WGS) entry which is preliminary data.</text>
</comment>
<protein>
    <submittedName>
        <fullName evidence="1">Uncharacterized protein</fullName>
    </submittedName>
</protein>
<organism evidence="1 2">
    <name type="scientific">Paraglaciecola agarilytica NO2</name>
    <dbReference type="NCBI Taxonomy" id="1125747"/>
    <lineage>
        <taxon>Bacteria</taxon>
        <taxon>Pseudomonadati</taxon>
        <taxon>Pseudomonadota</taxon>
        <taxon>Gammaproteobacteria</taxon>
        <taxon>Alteromonadales</taxon>
        <taxon>Alteromonadaceae</taxon>
        <taxon>Paraglaciecola</taxon>
    </lineage>
</organism>
<evidence type="ECO:0000313" key="1">
    <source>
        <dbReference type="EMBL" id="GAC06122.1"/>
    </source>
</evidence>
<sequence length="41" mass="4858">MSEIQRVEYHPVKFIFSLSSNYPSHLPSQPKNDKPLINMHF</sequence>
<gene>
    <name evidence="1" type="ORF">GAGA_3288</name>
</gene>
<proteinExistence type="predicted"/>
<evidence type="ECO:0000313" key="2">
    <source>
        <dbReference type="Proteomes" id="UP000008372"/>
    </source>
</evidence>